<comment type="caution">
    <text evidence="1">The sequence shown here is derived from an EMBL/GenBank/DDBJ whole genome shotgun (WGS) entry which is preliminary data.</text>
</comment>
<keyword evidence="2" id="KW-1185">Reference proteome</keyword>
<organism evidence="1 2">
    <name type="scientific">Mangrovihabitans endophyticus</name>
    <dbReference type="NCBI Taxonomy" id="1751298"/>
    <lineage>
        <taxon>Bacteria</taxon>
        <taxon>Bacillati</taxon>
        <taxon>Actinomycetota</taxon>
        <taxon>Actinomycetes</taxon>
        <taxon>Micromonosporales</taxon>
        <taxon>Micromonosporaceae</taxon>
        <taxon>Mangrovihabitans</taxon>
    </lineage>
</organism>
<evidence type="ECO:0000313" key="1">
    <source>
        <dbReference type="EMBL" id="GGK74525.1"/>
    </source>
</evidence>
<accession>A0A8J3FLT1</accession>
<dbReference type="EMBL" id="BMMX01000001">
    <property type="protein sequence ID" value="GGK74525.1"/>
    <property type="molecule type" value="Genomic_DNA"/>
</dbReference>
<protein>
    <submittedName>
        <fullName evidence="1">Uncharacterized protein</fullName>
    </submittedName>
</protein>
<reference evidence="1" key="2">
    <citation type="submission" date="2020-09" db="EMBL/GenBank/DDBJ databases">
        <authorList>
            <person name="Sun Q."/>
            <person name="Zhou Y."/>
        </authorList>
    </citation>
    <scope>NUCLEOTIDE SEQUENCE</scope>
    <source>
        <strain evidence="1">CGMCC 4.7299</strain>
    </source>
</reference>
<dbReference type="RefSeq" id="WP_194505927.1">
    <property type="nucleotide sequence ID" value="NZ_BMMX01000001.1"/>
</dbReference>
<evidence type="ECO:0000313" key="2">
    <source>
        <dbReference type="Proteomes" id="UP000656042"/>
    </source>
</evidence>
<dbReference type="AlphaFoldDB" id="A0A8J3FLT1"/>
<dbReference type="Proteomes" id="UP000656042">
    <property type="component" value="Unassembled WGS sequence"/>
</dbReference>
<sequence length="199" mass="21530">MMEWGSVHSRRFVLPAESGFDTVNGLADDVGAGKVRDASPVAVAGLIREVTWRLSPSNFLHYGLDAPTHRSYVQVTGSEDEAVAEFSGIVSEYLDVADDDALISAADAARTVDERREALIVLGMGAPLTVDTRFASRLDEGLHDNAESVREGALYGAAYALWPPLMTSVRRMAADDPAEAIRRQAQALTDWLHENSAQS</sequence>
<gene>
    <name evidence="1" type="ORF">GCM10012284_05600</name>
</gene>
<reference evidence="1" key="1">
    <citation type="journal article" date="2014" name="Int. J. Syst. Evol. Microbiol.">
        <title>Complete genome sequence of Corynebacterium casei LMG S-19264T (=DSM 44701T), isolated from a smear-ripened cheese.</title>
        <authorList>
            <consortium name="US DOE Joint Genome Institute (JGI-PGF)"/>
            <person name="Walter F."/>
            <person name="Albersmeier A."/>
            <person name="Kalinowski J."/>
            <person name="Ruckert C."/>
        </authorList>
    </citation>
    <scope>NUCLEOTIDE SEQUENCE</scope>
    <source>
        <strain evidence="1">CGMCC 4.7299</strain>
    </source>
</reference>
<proteinExistence type="predicted"/>
<name>A0A8J3FLT1_9ACTN</name>